<dbReference type="SUPFAM" id="SSF52047">
    <property type="entry name" value="RNI-like"/>
    <property type="match status" value="2"/>
</dbReference>
<evidence type="ECO:0000313" key="2">
    <source>
        <dbReference type="Proteomes" id="UP000298327"/>
    </source>
</evidence>
<accession>A0A4Y9YV88</accession>
<gene>
    <name evidence="1" type="ORF">EVG20_g5465</name>
</gene>
<comment type="caution">
    <text evidence="1">The sequence shown here is derived from an EMBL/GenBank/DDBJ whole genome shotgun (WGS) entry which is preliminary data.</text>
</comment>
<evidence type="ECO:0000313" key="1">
    <source>
        <dbReference type="EMBL" id="TFY65628.1"/>
    </source>
</evidence>
<dbReference type="Proteomes" id="UP000298327">
    <property type="component" value="Unassembled WGS sequence"/>
</dbReference>
<dbReference type="EMBL" id="SEOQ01000323">
    <property type="protein sequence ID" value="TFY65628.1"/>
    <property type="molecule type" value="Genomic_DNA"/>
</dbReference>
<dbReference type="PANTHER" id="PTHR38926:SF5">
    <property type="entry name" value="F-BOX AND LEUCINE-RICH REPEAT PROTEIN 6"/>
    <property type="match status" value="1"/>
</dbReference>
<proteinExistence type="predicted"/>
<dbReference type="PANTHER" id="PTHR38926">
    <property type="entry name" value="F-BOX DOMAIN CONTAINING PROTEIN, EXPRESSED"/>
    <property type="match status" value="1"/>
</dbReference>
<organism evidence="1 2">
    <name type="scientific">Dentipellis fragilis</name>
    <dbReference type="NCBI Taxonomy" id="205917"/>
    <lineage>
        <taxon>Eukaryota</taxon>
        <taxon>Fungi</taxon>
        <taxon>Dikarya</taxon>
        <taxon>Basidiomycota</taxon>
        <taxon>Agaricomycotina</taxon>
        <taxon>Agaricomycetes</taxon>
        <taxon>Russulales</taxon>
        <taxon>Hericiaceae</taxon>
        <taxon>Dentipellis</taxon>
    </lineage>
</organism>
<protein>
    <submittedName>
        <fullName evidence="1">Uncharacterized protein</fullName>
    </submittedName>
</protein>
<dbReference type="AlphaFoldDB" id="A0A4Y9YV88"/>
<dbReference type="OrthoDB" id="3221235at2759"/>
<reference evidence="1 2" key="1">
    <citation type="submission" date="2019-02" db="EMBL/GenBank/DDBJ databases">
        <title>Genome sequencing of the rare red list fungi Dentipellis fragilis.</title>
        <authorList>
            <person name="Buettner E."/>
            <person name="Kellner H."/>
        </authorList>
    </citation>
    <scope>NUCLEOTIDE SEQUENCE [LARGE SCALE GENOMIC DNA]</scope>
    <source>
        <strain evidence="1 2">DSM 105465</strain>
    </source>
</reference>
<name>A0A4Y9YV88_9AGAM</name>
<keyword evidence="2" id="KW-1185">Reference proteome</keyword>
<sequence>MSSLTVQTSNPFAGPSCHDREDRCVSPTEFWTSVLHERLQAWDGVDNSSPPATVDAALARIEEEISAMEGAMLAGRRRHNALLPIAHLLPDILPRVFNFLTLDKPRIPDADLNDVKSYAVRQQVALGWIKVTHVCVAWRDAALSHPYLWSTLFSRASTKWTAEMVSRSKAAPLSYIADSSSNYNGPLTFMEGPLGSMILPRLRYLYWDISATMFTNEDVRLRSIMESMPVLRTLLFMNIYSIEHLPELIKEVALPALRRLTLQNTFPASWTARMMHHLTHLEIIVDPDSFDAEYSSDDQDASSERGLPSPSEILLCLSHSPRLESLTLSRILNPPGAGTQHRRQPAVSLPCLTNLNYIGSAAALSCLLEGLDATPAVFSIDNTGTVEEHAHLLDRLIPWLGAESQPPTRSLLIRRDHGKVLALVARSEQTQDPHVKLRIDATETQGSDECNRMWYLFVSFVCGHLRTNRVGIRALTLEGQILSRLGVDGFRKLVADTELANIEELRLLGTDSPAGLPALALLPGDRIYLPKLEYLELYRAPLANARVGDVLLNYFKARRERGKQPVKTLVLRACLKVEDWEADLGEFVKDIISIACFNREFWTSVLHERLHAWDGVDNSSPPATVDAALARIEEEISAMEGAMLAGRRRHNALLPIARLLPDILPRVFDFLTLEEPHISDNFLNDVKTYAIRQQVALGWIKVTHVCGAWRDAALSHPHLWTTLFARASTKWIAEMVSRSKAALLSYIVYTRPSYNGPLTLMDRPLGSMILPRLRYLFWDTSATTFTNEDLRFRSLMESMPVLTTLNLTNYHSTRCLPKLIEEVAPPALRHLTLHNIFPPSWTARMMHNLSHLEIILNSGLDAEWSSDYQDASSERRLPSPSQLLLCLSQSPMLESLSLSCVMDPPSAGEHLRHQRTVSLPCLTKLNYIGSAATLSCFLEGLNATPAVFSVDTRGTVEEHAHLLDLLTSWLGVETRPPTHSLLIRRECGKVLALEAHNKETREPHVKLRIDAREPGNNDECNRIWYRFVHFVCGHLRTDSVGIRALTLEGLILARFGVDGFRKLVAETKLANIKELRLLGTDSPAGLPALALLPGDGVHLPKLEYLELYRAPLANPRVGKALLDYFKARRERGIPLMKTLVLRACLSVEDWRADLGKYVGNLLYDKWS</sequence>